<reference evidence="3 4" key="1">
    <citation type="submission" date="2022-03" db="EMBL/GenBank/DDBJ databases">
        <title>Metagenome-assembled genomes from swine fecal metagenomes.</title>
        <authorList>
            <person name="Holman D.B."/>
            <person name="Kommadath A."/>
        </authorList>
    </citation>
    <scope>NUCLEOTIDE SEQUENCE [LARGE SCALE GENOMIC DNA]</scope>
    <source>
        <strain evidence="3">SUG147</strain>
    </source>
</reference>
<sequence length="216" mass="24358">MEKLVKILITFSTIVAILLVILVIAVIIHWLRTRAKTEKLLGSGNRGGNFVYDLLRTSFSKSRLIRRAVLPEFLPDGSVRRAPCDLILVERGGVFVIRVRNISGAVDNPPCAEWYVKTPQGVITIPNPFDQNKPGVRAVKEILRRENVYNVPIYSLVVFTGKRVVFRNRSEKLTTAETVLDTLRDFNRNRFLNQNEISSAIGAIKKYLPNASPRTA</sequence>
<dbReference type="Pfam" id="PF08378">
    <property type="entry name" value="NERD"/>
    <property type="match status" value="1"/>
</dbReference>
<keyword evidence="1" id="KW-1133">Transmembrane helix</keyword>
<evidence type="ECO:0000313" key="3">
    <source>
        <dbReference type="EMBL" id="MCI5755503.1"/>
    </source>
</evidence>
<evidence type="ECO:0000256" key="1">
    <source>
        <dbReference type="SAM" id="Phobius"/>
    </source>
</evidence>
<dbReference type="EMBL" id="JALEMU010000067">
    <property type="protein sequence ID" value="MCI5755503.1"/>
    <property type="molecule type" value="Genomic_DNA"/>
</dbReference>
<comment type="caution">
    <text evidence="3">The sequence shown here is derived from an EMBL/GenBank/DDBJ whole genome shotgun (WGS) entry which is preliminary data.</text>
</comment>
<feature type="domain" description="NERD" evidence="2">
    <location>
        <begin position="43"/>
        <end position="162"/>
    </location>
</feature>
<proteinExistence type="predicted"/>
<keyword evidence="1" id="KW-0472">Membrane</keyword>
<organism evidence="3 4">
    <name type="scientific">Candidatus Colimorpha enterica</name>
    <dbReference type="NCBI Taxonomy" id="3083063"/>
    <lineage>
        <taxon>Bacteria</taxon>
        <taxon>Pseudomonadati</taxon>
        <taxon>Bacteroidota</taxon>
        <taxon>Bacteroidia</taxon>
        <taxon>Bacteroidales</taxon>
        <taxon>Candidatus Colimorpha</taxon>
    </lineage>
</organism>
<feature type="transmembrane region" description="Helical" evidence="1">
    <location>
        <begin position="7"/>
        <end position="31"/>
    </location>
</feature>
<keyword evidence="1" id="KW-0812">Transmembrane</keyword>
<protein>
    <submittedName>
        <fullName evidence="3">NERD domain-containing protein</fullName>
    </submittedName>
</protein>
<dbReference type="AlphaFoldDB" id="A0AAE3FGP4"/>
<evidence type="ECO:0000313" key="4">
    <source>
        <dbReference type="Proteomes" id="UP001139365"/>
    </source>
</evidence>
<dbReference type="Proteomes" id="UP001139365">
    <property type="component" value="Unassembled WGS sequence"/>
</dbReference>
<gene>
    <name evidence="3" type="ORF">MR241_04325</name>
</gene>
<name>A0AAE3FGP4_9BACT</name>
<evidence type="ECO:0000259" key="2">
    <source>
        <dbReference type="PROSITE" id="PS50965"/>
    </source>
</evidence>
<dbReference type="InterPro" id="IPR011528">
    <property type="entry name" value="NERD"/>
</dbReference>
<accession>A0AAE3FGP4</accession>
<dbReference type="PROSITE" id="PS50965">
    <property type="entry name" value="NERD"/>
    <property type="match status" value="1"/>
</dbReference>